<dbReference type="InterPro" id="IPR011990">
    <property type="entry name" value="TPR-like_helical_dom_sf"/>
</dbReference>
<name>A0A642PWV9_9BACE</name>
<dbReference type="EMBL" id="VVYV01000023">
    <property type="protein sequence ID" value="KAA5417150.1"/>
    <property type="molecule type" value="Genomic_DNA"/>
</dbReference>
<protein>
    <recommendedName>
        <fullName evidence="3">Tetratricopeptide repeat protein</fullName>
    </recommendedName>
</protein>
<dbReference type="SUPFAM" id="SSF48452">
    <property type="entry name" value="TPR-like"/>
    <property type="match status" value="1"/>
</dbReference>
<proteinExistence type="predicted"/>
<gene>
    <name evidence="1" type="ORF">F2Y81_14360</name>
</gene>
<reference evidence="1 2" key="1">
    <citation type="journal article" date="2019" name="Nat. Med.">
        <title>A library of human gut bacterial isolates paired with longitudinal multiomics data enables mechanistic microbiome research.</title>
        <authorList>
            <person name="Poyet M."/>
            <person name="Groussin M."/>
            <person name="Gibbons S.M."/>
            <person name="Avila-Pacheco J."/>
            <person name="Jiang X."/>
            <person name="Kearney S.M."/>
            <person name="Perrotta A.R."/>
            <person name="Berdy B."/>
            <person name="Zhao S."/>
            <person name="Lieberman T.D."/>
            <person name="Swanson P.K."/>
            <person name="Smith M."/>
            <person name="Roesemann S."/>
            <person name="Alexander J.E."/>
            <person name="Rich S.A."/>
            <person name="Livny J."/>
            <person name="Vlamakis H."/>
            <person name="Clish C."/>
            <person name="Bullock K."/>
            <person name="Deik A."/>
            <person name="Scott J."/>
            <person name="Pierce K.A."/>
            <person name="Xavier R.J."/>
            <person name="Alm E.J."/>
        </authorList>
    </citation>
    <scope>NUCLEOTIDE SEQUENCE [LARGE SCALE GENOMIC DNA]</scope>
    <source>
        <strain evidence="1 2">BIOML-A6</strain>
    </source>
</reference>
<evidence type="ECO:0000313" key="2">
    <source>
        <dbReference type="Proteomes" id="UP000448877"/>
    </source>
</evidence>
<dbReference type="AlphaFoldDB" id="A0A642PWV9"/>
<dbReference type="Proteomes" id="UP000448877">
    <property type="component" value="Unassembled WGS sequence"/>
</dbReference>
<accession>A0A642PWV9</accession>
<comment type="caution">
    <text evidence="1">The sequence shown here is derived from an EMBL/GenBank/DDBJ whole genome shotgun (WGS) entry which is preliminary data.</text>
</comment>
<sequence length="441" mass="50926">MLSMWEEAIRNPVKMVRIVINPGDEIMIKAFYDYMLAIDSDEEDMVFVLECPFFNPATFSKELLEYVETQIILWNESKKPGNIVFEHIEWKPDYNIEDKENQAMLAVSNFNRLTEILVGDINVKCSFIFDVGEVSDNESCKEWFRQALSLPFHKQMIWGITDIKGFEYFNKFPTLFPHDFISIYPPIDIDGAMEQLAEQTANCDRNDPAASKFRLALIKLMNSVKKGDSAQTDRYSKECLDMALVNVKNDINWLSQFVTVYTILYTDKIIRKDMDAALYFSGKAIESARLGIGKLDPSLAFRLLGNTLFGKGGILVRKSEWTEAAEVYQQAADAYKNCKDYLMQAEALRISGWCWEKKHEDGCAADCYIEGFRLIEKLSSDLIRNSSYPLLLLSLLHNSKRMEILSDDEMEKILSKVLGSDWKDYLYEYKRNLGKRYEPGQ</sequence>
<dbReference type="Gene3D" id="1.25.40.10">
    <property type="entry name" value="Tetratricopeptide repeat domain"/>
    <property type="match status" value="1"/>
</dbReference>
<evidence type="ECO:0008006" key="3">
    <source>
        <dbReference type="Google" id="ProtNLM"/>
    </source>
</evidence>
<organism evidence="1 2">
    <name type="scientific">Bacteroides cellulosilyticus</name>
    <dbReference type="NCBI Taxonomy" id="246787"/>
    <lineage>
        <taxon>Bacteria</taxon>
        <taxon>Pseudomonadati</taxon>
        <taxon>Bacteroidota</taxon>
        <taxon>Bacteroidia</taxon>
        <taxon>Bacteroidales</taxon>
        <taxon>Bacteroidaceae</taxon>
        <taxon>Bacteroides</taxon>
    </lineage>
</organism>
<evidence type="ECO:0000313" key="1">
    <source>
        <dbReference type="EMBL" id="KAA5417150.1"/>
    </source>
</evidence>